<dbReference type="Gene3D" id="2.30.29.110">
    <property type="match status" value="1"/>
</dbReference>
<dbReference type="PROSITE" id="PS50238">
    <property type="entry name" value="RHOGAP"/>
    <property type="match status" value="1"/>
</dbReference>
<dbReference type="Gene3D" id="1.10.555.10">
    <property type="entry name" value="Rho GTPase activation protein"/>
    <property type="match status" value="1"/>
</dbReference>
<dbReference type="GO" id="GO:0004439">
    <property type="term" value="F:phosphatidylinositol-4,5-bisphosphate 5-phosphatase activity"/>
    <property type="evidence" value="ECO:0007669"/>
    <property type="project" value="TreeGrafter"/>
</dbReference>
<dbReference type="InterPro" id="IPR000300">
    <property type="entry name" value="IPPc"/>
</dbReference>
<comment type="subcellular location">
    <subcellularLocation>
        <location evidence="2">Cytoplasmic vesicle</location>
        <location evidence="2">Phagosome membrane</location>
    </subcellularLocation>
    <subcellularLocation>
        <location evidence="1">Early endosome membrane</location>
    </subcellularLocation>
</comment>
<dbReference type="SMART" id="SM00324">
    <property type="entry name" value="RhoGAP"/>
    <property type="match status" value="1"/>
</dbReference>
<dbReference type="GO" id="GO:0007165">
    <property type="term" value="P:signal transduction"/>
    <property type="evidence" value="ECO:0007669"/>
    <property type="project" value="InterPro"/>
</dbReference>
<feature type="region of interest" description="Disordered" evidence="5">
    <location>
        <begin position="247"/>
        <end position="272"/>
    </location>
</feature>
<dbReference type="WBParaSite" id="MCU_001470-RA">
    <property type="protein sequence ID" value="MCU_001470-RA"/>
    <property type="gene ID" value="MCU_001470"/>
</dbReference>
<evidence type="ECO:0000256" key="5">
    <source>
        <dbReference type="SAM" id="MobiDB-lite"/>
    </source>
</evidence>
<dbReference type="Gene3D" id="3.60.10.10">
    <property type="entry name" value="Endonuclease/exonuclease/phosphatase"/>
    <property type="match status" value="1"/>
</dbReference>
<dbReference type="Pfam" id="PF22669">
    <property type="entry name" value="Exo_endo_phos2"/>
    <property type="match status" value="1"/>
</dbReference>
<dbReference type="PANTHER" id="PTHR11200:SF300">
    <property type="entry name" value="TYPE II INOSITOL 1,4,5-TRISPHOSPHATE 5-PHOSPHATASE"/>
    <property type="match status" value="1"/>
</dbReference>
<evidence type="ECO:0000256" key="2">
    <source>
        <dbReference type="ARBA" id="ARBA00004580"/>
    </source>
</evidence>
<dbReference type="GO" id="GO:0030670">
    <property type="term" value="C:phagocytic vesicle membrane"/>
    <property type="evidence" value="ECO:0007669"/>
    <property type="project" value="UniProtKB-SubCell"/>
</dbReference>
<feature type="compositionally biased region" description="Polar residues" evidence="5">
    <location>
        <begin position="252"/>
        <end position="267"/>
    </location>
</feature>
<protein>
    <submittedName>
        <fullName evidence="7">IPPc domain-containing protein</fullName>
    </submittedName>
</protein>
<evidence type="ECO:0000256" key="3">
    <source>
        <dbReference type="ARBA" id="ARBA00022753"/>
    </source>
</evidence>
<dbReference type="GO" id="GO:0046856">
    <property type="term" value="P:phosphatidylinositol dephosphorylation"/>
    <property type="evidence" value="ECO:0007669"/>
    <property type="project" value="InterPro"/>
</dbReference>
<evidence type="ECO:0000256" key="4">
    <source>
        <dbReference type="ARBA" id="ARBA00023329"/>
    </source>
</evidence>
<dbReference type="InterPro" id="IPR000198">
    <property type="entry name" value="RhoGAP_dom"/>
</dbReference>
<proteinExistence type="predicted"/>
<evidence type="ECO:0000256" key="1">
    <source>
        <dbReference type="ARBA" id="ARBA00004146"/>
    </source>
</evidence>
<dbReference type="GO" id="GO:0031901">
    <property type="term" value="C:early endosome membrane"/>
    <property type="evidence" value="ECO:0007669"/>
    <property type="project" value="UniProtKB-SubCell"/>
</dbReference>
<dbReference type="SMART" id="SM00128">
    <property type="entry name" value="IPPc"/>
    <property type="match status" value="1"/>
</dbReference>
<dbReference type="InterPro" id="IPR046985">
    <property type="entry name" value="IP5"/>
</dbReference>
<evidence type="ECO:0000259" key="6">
    <source>
        <dbReference type="PROSITE" id="PS50238"/>
    </source>
</evidence>
<dbReference type="InterPro" id="IPR048869">
    <property type="entry name" value="OCRL-1_2_ASH"/>
</dbReference>
<dbReference type="InterPro" id="IPR013783">
    <property type="entry name" value="Ig-like_fold"/>
</dbReference>
<accession>A0A5K3ELF8</accession>
<name>A0A5K3ELF8_MESCO</name>
<keyword evidence="3" id="KW-0967">Endosome</keyword>
<organism evidence="7">
    <name type="scientific">Mesocestoides corti</name>
    <name type="common">Flatworm</name>
    <dbReference type="NCBI Taxonomy" id="53468"/>
    <lineage>
        <taxon>Eukaryota</taxon>
        <taxon>Metazoa</taxon>
        <taxon>Spiralia</taxon>
        <taxon>Lophotrochozoa</taxon>
        <taxon>Platyhelminthes</taxon>
        <taxon>Cestoda</taxon>
        <taxon>Eucestoda</taxon>
        <taxon>Cyclophyllidea</taxon>
        <taxon>Mesocestoididae</taxon>
        <taxon>Mesocestoides</taxon>
    </lineage>
</organism>
<dbReference type="SUPFAM" id="SSF56219">
    <property type="entry name" value="DNase I-like"/>
    <property type="match status" value="1"/>
</dbReference>
<dbReference type="InterPro" id="IPR008936">
    <property type="entry name" value="Rho_GTPase_activation_prot"/>
</dbReference>
<keyword evidence="4" id="KW-0968">Cytoplasmic vesicle</keyword>
<dbReference type="InterPro" id="IPR036691">
    <property type="entry name" value="Endo/exonu/phosph_ase_sf"/>
</dbReference>
<evidence type="ECO:0000313" key="7">
    <source>
        <dbReference type="WBParaSite" id="MCU_001470-RA"/>
    </source>
</evidence>
<dbReference type="PANTHER" id="PTHR11200">
    <property type="entry name" value="INOSITOL 5-PHOSPHATASE"/>
    <property type="match status" value="1"/>
</dbReference>
<reference evidence="7" key="1">
    <citation type="submission" date="2019-11" db="UniProtKB">
        <authorList>
            <consortium name="WormBaseParasite"/>
        </authorList>
    </citation>
    <scope>IDENTIFICATION</scope>
</reference>
<feature type="domain" description="Rho-GAP" evidence="6">
    <location>
        <begin position="933"/>
        <end position="1121"/>
    </location>
</feature>
<dbReference type="Gene3D" id="2.60.40.10">
    <property type="entry name" value="Immunoglobulins"/>
    <property type="match status" value="1"/>
</dbReference>
<dbReference type="Pfam" id="PF00620">
    <property type="entry name" value="RhoGAP"/>
    <property type="match status" value="1"/>
</dbReference>
<dbReference type="AlphaFoldDB" id="A0A5K3ELF8"/>
<sequence>MDTSGKDFAFVIQEYLNLKTRQGAESAQAPETCIVAYEVTVVQKWVNLPRIVALIRSEETQETVLFIFAGTRISETAVSYLTTDQILAVDDILTCESDPSKSTVLQITGRDLSSRHANFNFARVTLAHSVSAQSAETVSLRSPISSRSRRPVSVVVGDESSLKSVNRKRAHVRSLSLEFDDATKATQFCTELTLQVSLHSSSSPSTAYSENWLDKYRMDITRKYAQVALDSSLPVHGIQSSNDIANKAGDSVSVSPDSFTPSTSSESLYDDENAGHLPQKLQQQHQRAVSVPSLDRIAERDGGGETVDQGQEALAEEVVHWETGDCSLDETSTALMTAAAKFALGARAAPRMSESLSDLTKCAITGLPVGKEIYQKDRRCTTVNFMPDPAYRSRLNADLIVRNKLEEDEASYCSWKTLSLFVGTWNVNGRQDPFLNLDSWIHPPPGQAPADIYVFGFQELDLNLAGMALNKQTASPVEAKWLWLLETSMGGLLKQSTLLPPKSAPFRPSGRLSRGTCGGYKRLSIVRLAGLLLVVYVSSRLYQRAAVSEVSVQSVPTGMFNVMGNKGAVGLRLTVYNHSLCFVNCHLAAGSANCERRNQDYGEICRKMMFERNSLLEELQFLRINDHDQVFLFGDLNYRITGLDASATLSAISRNNFTFLLDYDELLAQRKLGRTLQGFSEGKIAFAPTYKFELLTDNYFTADGRVPSYCDRILWKGKFVEQLQYVSHNNFRLSDHKPVSAYFKVGVRCVDQQLFTKAYEAVIRSQDLFYNMLLPQASLTSQEVEFGPVRFEDIRQQSIVLTNTGHSALEFKFTQEGAAAFPPWLHVAPPHARVEKGASCEITFDVYVNPDCVASLQSGLSPLSCIIVLTLVGGKDYFISISGQFIPTCFGLPLSLLLRLPDTPVACIPSDELKQMIRDSRVGNWREGEPSVVPQDHGCVFFTAKEVYRMADFIAARFDEPDLFRQPELRSDIPVIRDTLDTTTHEVPIPETVSVHSVVYCLLVFLSALPEPVIPYAFQQACIASVQPTNNANDLSAYQAISKLPIDYQNIFFYLVSFIRQCLSHGDKNGTNVNMLASTFADIILRDPPFISSPSMAPVSRNTSRATNRNQLGALNRQELKVAFLQIFITSDTEDVIRRINQTECVA</sequence>
<dbReference type="Pfam" id="PF21310">
    <property type="entry name" value="OCRL-like_ASH"/>
    <property type="match status" value="1"/>
</dbReference>
<dbReference type="SUPFAM" id="SSF48350">
    <property type="entry name" value="GTPase activation domain, GAP"/>
    <property type="match status" value="1"/>
</dbReference>